<dbReference type="EMBL" id="CADCVB010000052">
    <property type="protein sequence ID" value="CAA9415423.1"/>
    <property type="molecule type" value="Genomic_DNA"/>
</dbReference>
<dbReference type="Gene3D" id="3.30.200.20">
    <property type="entry name" value="Phosphorylase Kinase, domain 1"/>
    <property type="match status" value="1"/>
</dbReference>
<dbReference type="InterPro" id="IPR011009">
    <property type="entry name" value="Kinase-like_dom_sf"/>
</dbReference>
<keyword evidence="1 3" id="KW-0418">Kinase</keyword>
<accession>A0A6J4PKP0</accession>
<proteinExistence type="inferred from homology"/>
<dbReference type="PANTHER" id="PTHR12149">
    <property type="entry name" value="FRUCTOSAMINE 3 KINASE-RELATED PROTEIN"/>
    <property type="match status" value="1"/>
</dbReference>
<keyword evidence="1" id="KW-0808">Transferase</keyword>
<reference evidence="3" key="1">
    <citation type="submission" date="2020-02" db="EMBL/GenBank/DDBJ databases">
        <authorList>
            <person name="Meier V. D."/>
        </authorList>
    </citation>
    <scope>NUCLEOTIDE SEQUENCE</scope>
    <source>
        <strain evidence="3">AVDCRST_MAG78</strain>
    </source>
</reference>
<dbReference type="AlphaFoldDB" id="A0A6J4PKP0"/>
<sequence>MSPDQIIAEGVEVALGERLLDARPMGGGCIGEVYRAELSGGTFVVAKVDRAGESNLEREAYMLRYLREKSELPVPEVYHSSKTLLLMELMPGGGNISRAQAHAAELLAALHGVSAGAYYGHERDTLIGSLSQSNPWTDSWVEFFRDQRLLYLAEVASEAGRLPADLRGRVEELAGRLGEILEEPGGPALIHGDAWSGNLLAEGDRITAFLDPAIYHADPEVELAYISLFGTFGEEFFHRYGELRPLRPGFFEERRHLYSLYPLLVHVYFFGGHYVSSVEGTLARLGF</sequence>
<gene>
    <name evidence="3" type="ORF">AVDCRST_MAG78-651</name>
</gene>
<dbReference type="GO" id="GO:0004672">
    <property type="term" value="F:protein kinase activity"/>
    <property type="evidence" value="ECO:0007669"/>
    <property type="project" value="InterPro"/>
</dbReference>
<dbReference type="Pfam" id="PF03881">
    <property type="entry name" value="Fructosamin_kin"/>
    <property type="match status" value="1"/>
</dbReference>
<dbReference type="PANTHER" id="PTHR12149:SF8">
    <property type="entry name" value="PROTEIN-RIBULOSAMINE 3-KINASE"/>
    <property type="match status" value="1"/>
</dbReference>
<feature type="domain" description="Protein kinase" evidence="2">
    <location>
        <begin position="19"/>
        <end position="287"/>
    </location>
</feature>
<evidence type="ECO:0000313" key="3">
    <source>
        <dbReference type="EMBL" id="CAA9415423.1"/>
    </source>
</evidence>
<organism evidence="3">
    <name type="scientific">uncultured Rubrobacteraceae bacterium</name>
    <dbReference type="NCBI Taxonomy" id="349277"/>
    <lineage>
        <taxon>Bacteria</taxon>
        <taxon>Bacillati</taxon>
        <taxon>Actinomycetota</taxon>
        <taxon>Rubrobacteria</taxon>
        <taxon>Rubrobacterales</taxon>
        <taxon>Rubrobacteraceae</taxon>
        <taxon>environmental samples</taxon>
    </lineage>
</organism>
<evidence type="ECO:0000256" key="1">
    <source>
        <dbReference type="PIRNR" id="PIRNR006221"/>
    </source>
</evidence>
<dbReference type="GO" id="GO:0005524">
    <property type="term" value="F:ATP binding"/>
    <property type="evidence" value="ECO:0007669"/>
    <property type="project" value="InterPro"/>
</dbReference>
<evidence type="ECO:0000259" key="2">
    <source>
        <dbReference type="PROSITE" id="PS50011"/>
    </source>
</evidence>
<comment type="similarity">
    <text evidence="1">Belongs to the fructosamine kinase family.</text>
</comment>
<dbReference type="Gene3D" id="3.90.1200.10">
    <property type="match status" value="1"/>
</dbReference>
<name>A0A6J4PKP0_9ACTN</name>
<dbReference type="PIRSF" id="PIRSF006221">
    <property type="entry name" value="Ketosamine-3-kinase"/>
    <property type="match status" value="1"/>
</dbReference>
<protein>
    <submittedName>
        <fullName evidence="3">Ribulosamine/erythrulosamine 3-kinase potentially involved in protein deglycation</fullName>
    </submittedName>
</protein>
<dbReference type="PROSITE" id="PS50011">
    <property type="entry name" value="PROTEIN_KINASE_DOM"/>
    <property type="match status" value="1"/>
</dbReference>
<dbReference type="SUPFAM" id="SSF56112">
    <property type="entry name" value="Protein kinase-like (PK-like)"/>
    <property type="match status" value="1"/>
</dbReference>
<dbReference type="InterPro" id="IPR000719">
    <property type="entry name" value="Prot_kinase_dom"/>
</dbReference>
<dbReference type="InterPro" id="IPR016477">
    <property type="entry name" value="Fructo-/Ketosamine-3-kinase"/>
</dbReference>